<evidence type="ECO:0000256" key="5">
    <source>
        <dbReference type="HAMAP-Rule" id="MF_01114"/>
    </source>
</evidence>
<reference evidence="8 9" key="1">
    <citation type="submission" date="2019-02" db="EMBL/GenBank/DDBJ databases">
        <title>Isolation and identification of novel species under the genus Muribaculum.</title>
        <authorList>
            <person name="Miyake S."/>
            <person name="Ding Y."/>
            <person name="Low A."/>
            <person name="Soh M."/>
            <person name="Seedorf H."/>
        </authorList>
    </citation>
    <scope>NUCLEOTIDE SEQUENCE [LARGE SCALE GENOMIC DNA]</scope>
    <source>
        <strain evidence="8 9">TLL-A3</strain>
    </source>
</reference>
<dbReference type="InterPro" id="IPR053924">
    <property type="entry name" value="RecX_HTH_2nd"/>
</dbReference>
<dbReference type="HAMAP" id="MF_01114">
    <property type="entry name" value="RecX"/>
    <property type="match status" value="1"/>
</dbReference>
<dbReference type="PANTHER" id="PTHR33602">
    <property type="entry name" value="REGULATORY PROTEIN RECX FAMILY PROTEIN"/>
    <property type="match status" value="1"/>
</dbReference>
<comment type="similarity">
    <text evidence="2 5">Belongs to the RecX family.</text>
</comment>
<keyword evidence="4 5" id="KW-0963">Cytoplasm</keyword>
<evidence type="ECO:0000313" key="9">
    <source>
        <dbReference type="Proteomes" id="UP000297635"/>
    </source>
</evidence>
<dbReference type="InterPro" id="IPR053925">
    <property type="entry name" value="RecX_HTH_3rd"/>
</dbReference>
<protein>
    <recommendedName>
        <fullName evidence="3 5">Regulatory protein RecX</fullName>
    </recommendedName>
</protein>
<feature type="domain" description="RecX second three-helical" evidence="6">
    <location>
        <begin position="81"/>
        <end position="122"/>
    </location>
</feature>
<dbReference type="InterPro" id="IPR036388">
    <property type="entry name" value="WH-like_DNA-bd_sf"/>
</dbReference>
<evidence type="ECO:0000259" key="6">
    <source>
        <dbReference type="Pfam" id="PF02631"/>
    </source>
</evidence>
<dbReference type="Pfam" id="PF02631">
    <property type="entry name" value="RecX_HTH2"/>
    <property type="match status" value="1"/>
</dbReference>
<comment type="function">
    <text evidence="5">Modulates RecA activity.</text>
</comment>
<dbReference type="Proteomes" id="UP000297635">
    <property type="component" value="Unassembled WGS sequence"/>
</dbReference>
<comment type="subcellular location">
    <subcellularLocation>
        <location evidence="1 5">Cytoplasm</location>
    </subcellularLocation>
</comment>
<dbReference type="Pfam" id="PF21981">
    <property type="entry name" value="RecX_HTH3"/>
    <property type="match status" value="1"/>
</dbReference>
<dbReference type="InterPro" id="IPR003783">
    <property type="entry name" value="Regulatory_RecX"/>
</dbReference>
<dbReference type="AlphaFoldDB" id="A0A4Z0V1V8"/>
<proteinExistence type="inferred from homology"/>
<name>A0A4Z0V1V8_9BACT</name>
<comment type="caution">
    <text evidence="8">The sequence shown here is derived from an EMBL/GenBank/DDBJ whole genome shotgun (WGS) entry which is preliminary data.</text>
</comment>
<dbReference type="Gene3D" id="1.10.10.10">
    <property type="entry name" value="Winged helix-like DNA-binding domain superfamily/Winged helix DNA-binding domain"/>
    <property type="match status" value="1"/>
</dbReference>
<evidence type="ECO:0000256" key="3">
    <source>
        <dbReference type="ARBA" id="ARBA00018111"/>
    </source>
</evidence>
<keyword evidence="9" id="KW-1185">Reference proteome</keyword>
<evidence type="ECO:0000259" key="7">
    <source>
        <dbReference type="Pfam" id="PF21981"/>
    </source>
</evidence>
<dbReference type="GO" id="GO:0005737">
    <property type="term" value="C:cytoplasm"/>
    <property type="evidence" value="ECO:0007669"/>
    <property type="project" value="UniProtKB-SubCell"/>
</dbReference>
<feature type="domain" description="RecX third three-helical" evidence="7">
    <location>
        <begin position="128"/>
        <end position="170"/>
    </location>
</feature>
<dbReference type="PANTHER" id="PTHR33602:SF1">
    <property type="entry name" value="REGULATORY PROTEIN RECX FAMILY PROTEIN"/>
    <property type="match status" value="1"/>
</dbReference>
<accession>A0A4Z0V1V8</accession>
<dbReference type="EMBL" id="SJSA01000002">
    <property type="protein sequence ID" value="TGG36400.1"/>
    <property type="molecule type" value="Genomic_DNA"/>
</dbReference>
<organism evidence="8 9">
    <name type="scientific">Duncaniella freteri</name>
    <dbReference type="NCBI Taxonomy" id="2530391"/>
    <lineage>
        <taxon>Bacteria</taxon>
        <taxon>Pseudomonadati</taxon>
        <taxon>Bacteroidota</taxon>
        <taxon>Bacteroidia</taxon>
        <taxon>Bacteroidales</taxon>
        <taxon>Muribaculaceae</taxon>
        <taxon>Duncaniella</taxon>
    </lineage>
</organism>
<evidence type="ECO:0000256" key="4">
    <source>
        <dbReference type="ARBA" id="ARBA00022490"/>
    </source>
</evidence>
<evidence type="ECO:0000256" key="1">
    <source>
        <dbReference type="ARBA" id="ARBA00004496"/>
    </source>
</evidence>
<evidence type="ECO:0000313" key="8">
    <source>
        <dbReference type="EMBL" id="TGG36400.1"/>
    </source>
</evidence>
<evidence type="ECO:0000256" key="2">
    <source>
        <dbReference type="ARBA" id="ARBA00009695"/>
    </source>
</evidence>
<gene>
    <name evidence="5" type="primary">recX</name>
    <name evidence="8" type="ORF">EZ315_11070</name>
</gene>
<dbReference type="GO" id="GO:0006282">
    <property type="term" value="P:regulation of DNA repair"/>
    <property type="evidence" value="ECO:0007669"/>
    <property type="project" value="UniProtKB-UniRule"/>
</dbReference>
<sequence length="196" mass="23114">MGRCDHHKRYAWKRPFYISPHSLMRNSRSLNYEQALSRTAELCSRCEQCTPDLRKKMSTWGVPAGDADRVIRKLEELNFVDDFRYARAYAYDKLEYSGWGRNKIIQGLWAKRLSRAAIEQSLSEIEDEQYVDIARRVIKAKIRQSKEGVSTFDSRMKILRFAMQRGFEARIASSLLKDIIREMDDTDTDNETWDEQ</sequence>